<evidence type="ECO:0000256" key="1">
    <source>
        <dbReference type="SAM" id="MobiDB-lite"/>
    </source>
</evidence>
<evidence type="ECO:0000313" key="5">
    <source>
        <dbReference type="Proteomes" id="UP000011087"/>
    </source>
</evidence>
<evidence type="ECO:0000313" key="4">
    <source>
        <dbReference type="EnsemblProtists" id="EKX49381"/>
    </source>
</evidence>
<name>L1JLH8_GUITC</name>
<keyword evidence="5" id="KW-1185">Reference proteome</keyword>
<proteinExistence type="predicted"/>
<dbReference type="PaxDb" id="55529-EKX49381"/>
<accession>L1JLH8</accession>
<feature type="domain" description="PDZ" evidence="2">
    <location>
        <begin position="61"/>
        <end position="115"/>
    </location>
</feature>
<feature type="compositionally biased region" description="Basic and acidic residues" evidence="1">
    <location>
        <begin position="47"/>
        <end position="61"/>
    </location>
</feature>
<dbReference type="SMART" id="SM00228">
    <property type="entry name" value="PDZ"/>
    <property type="match status" value="1"/>
</dbReference>
<feature type="region of interest" description="Disordered" evidence="1">
    <location>
        <begin position="1"/>
        <end position="65"/>
    </location>
</feature>
<organism evidence="3">
    <name type="scientific">Guillardia theta (strain CCMP2712)</name>
    <name type="common">Cryptophyte</name>
    <dbReference type="NCBI Taxonomy" id="905079"/>
    <lineage>
        <taxon>Eukaryota</taxon>
        <taxon>Cryptophyceae</taxon>
        <taxon>Pyrenomonadales</taxon>
        <taxon>Geminigeraceae</taxon>
        <taxon>Guillardia</taxon>
    </lineage>
</organism>
<reference evidence="5" key="2">
    <citation type="submission" date="2012-11" db="EMBL/GenBank/DDBJ databases">
        <authorList>
            <person name="Kuo A."/>
            <person name="Curtis B.A."/>
            <person name="Tanifuji G."/>
            <person name="Burki F."/>
            <person name="Gruber A."/>
            <person name="Irimia M."/>
            <person name="Maruyama S."/>
            <person name="Arias M.C."/>
            <person name="Ball S.G."/>
            <person name="Gile G.H."/>
            <person name="Hirakawa Y."/>
            <person name="Hopkins J.F."/>
            <person name="Rensing S.A."/>
            <person name="Schmutz J."/>
            <person name="Symeonidi A."/>
            <person name="Elias M."/>
            <person name="Eveleigh R.J."/>
            <person name="Herman E.K."/>
            <person name="Klute M.J."/>
            <person name="Nakayama T."/>
            <person name="Obornik M."/>
            <person name="Reyes-Prieto A."/>
            <person name="Armbrust E.V."/>
            <person name="Aves S.J."/>
            <person name="Beiko R.G."/>
            <person name="Coutinho P."/>
            <person name="Dacks J.B."/>
            <person name="Durnford D.G."/>
            <person name="Fast N.M."/>
            <person name="Green B.R."/>
            <person name="Grisdale C."/>
            <person name="Hempe F."/>
            <person name="Henrissat B."/>
            <person name="Hoppner M.P."/>
            <person name="Ishida K.-I."/>
            <person name="Kim E."/>
            <person name="Koreny L."/>
            <person name="Kroth P.G."/>
            <person name="Liu Y."/>
            <person name="Malik S.-B."/>
            <person name="Maier U.G."/>
            <person name="McRose D."/>
            <person name="Mock T."/>
            <person name="Neilson J.A."/>
            <person name="Onodera N.T."/>
            <person name="Poole A.M."/>
            <person name="Pritham E.J."/>
            <person name="Richards T.A."/>
            <person name="Rocap G."/>
            <person name="Roy S.W."/>
            <person name="Sarai C."/>
            <person name="Schaack S."/>
            <person name="Shirato S."/>
            <person name="Slamovits C.H."/>
            <person name="Spencer D.F."/>
            <person name="Suzuki S."/>
            <person name="Worden A.Z."/>
            <person name="Zauner S."/>
            <person name="Barry K."/>
            <person name="Bell C."/>
            <person name="Bharti A.K."/>
            <person name="Crow J.A."/>
            <person name="Grimwood J."/>
            <person name="Kramer R."/>
            <person name="Lindquist E."/>
            <person name="Lucas S."/>
            <person name="Salamov A."/>
            <person name="McFadden G.I."/>
            <person name="Lane C.E."/>
            <person name="Keeling P.J."/>
            <person name="Gray M.W."/>
            <person name="Grigoriev I.V."/>
            <person name="Archibald J.M."/>
        </authorList>
    </citation>
    <scope>NUCLEOTIDE SEQUENCE</scope>
    <source>
        <strain evidence="5">CCMP2712</strain>
    </source>
</reference>
<gene>
    <name evidence="3" type="ORF">GUITHDRAFT_151532</name>
</gene>
<dbReference type="InterPro" id="IPR036034">
    <property type="entry name" value="PDZ_sf"/>
</dbReference>
<protein>
    <recommendedName>
        <fullName evidence="2">PDZ domain-containing protein</fullName>
    </recommendedName>
</protein>
<dbReference type="HOGENOM" id="CLU_1417594_0_0_1"/>
<evidence type="ECO:0000259" key="2">
    <source>
        <dbReference type="PROSITE" id="PS50106"/>
    </source>
</evidence>
<dbReference type="RefSeq" id="XP_005836361.1">
    <property type="nucleotide sequence ID" value="XM_005836304.1"/>
</dbReference>
<dbReference type="Pfam" id="PF17820">
    <property type="entry name" value="PDZ_6"/>
    <property type="match status" value="1"/>
</dbReference>
<reference evidence="4" key="3">
    <citation type="submission" date="2016-03" db="UniProtKB">
        <authorList>
            <consortium name="EnsemblProtists"/>
        </authorList>
    </citation>
    <scope>IDENTIFICATION</scope>
</reference>
<evidence type="ECO:0000313" key="3">
    <source>
        <dbReference type="EMBL" id="EKX49381.1"/>
    </source>
</evidence>
<dbReference type="Proteomes" id="UP000011087">
    <property type="component" value="Unassembled WGS sequence"/>
</dbReference>
<dbReference type="PROSITE" id="PS50106">
    <property type="entry name" value="PDZ"/>
    <property type="match status" value="1"/>
</dbReference>
<dbReference type="KEGG" id="gtt:GUITHDRAFT_151532"/>
<dbReference type="GeneID" id="17306023"/>
<dbReference type="InterPro" id="IPR041489">
    <property type="entry name" value="PDZ_6"/>
</dbReference>
<dbReference type="OrthoDB" id="433667at2759"/>
<feature type="compositionally biased region" description="Polar residues" evidence="1">
    <location>
        <begin position="37"/>
        <end position="46"/>
    </location>
</feature>
<reference evidence="3 5" key="1">
    <citation type="journal article" date="2012" name="Nature">
        <title>Algal genomes reveal evolutionary mosaicism and the fate of nucleomorphs.</title>
        <authorList>
            <consortium name="DOE Joint Genome Institute"/>
            <person name="Curtis B.A."/>
            <person name="Tanifuji G."/>
            <person name="Burki F."/>
            <person name="Gruber A."/>
            <person name="Irimia M."/>
            <person name="Maruyama S."/>
            <person name="Arias M.C."/>
            <person name="Ball S.G."/>
            <person name="Gile G.H."/>
            <person name="Hirakawa Y."/>
            <person name="Hopkins J.F."/>
            <person name="Kuo A."/>
            <person name="Rensing S.A."/>
            <person name="Schmutz J."/>
            <person name="Symeonidi A."/>
            <person name="Elias M."/>
            <person name="Eveleigh R.J."/>
            <person name="Herman E.K."/>
            <person name="Klute M.J."/>
            <person name="Nakayama T."/>
            <person name="Obornik M."/>
            <person name="Reyes-Prieto A."/>
            <person name="Armbrust E.V."/>
            <person name="Aves S.J."/>
            <person name="Beiko R.G."/>
            <person name="Coutinho P."/>
            <person name="Dacks J.B."/>
            <person name="Durnford D.G."/>
            <person name="Fast N.M."/>
            <person name="Green B.R."/>
            <person name="Grisdale C.J."/>
            <person name="Hempel F."/>
            <person name="Henrissat B."/>
            <person name="Hoppner M.P."/>
            <person name="Ishida K."/>
            <person name="Kim E."/>
            <person name="Koreny L."/>
            <person name="Kroth P.G."/>
            <person name="Liu Y."/>
            <person name="Malik S.B."/>
            <person name="Maier U.G."/>
            <person name="McRose D."/>
            <person name="Mock T."/>
            <person name="Neilson J.A."/>
            <person name="Onodera N.T."/>
            <person name="Poole A.M."/>
            <person name="Pritham E.J."/>
            <person name="Richards T.A."/>
            <person name="Rocap G."/>
            <person name="Roy S.W."/>
            <person name="Sarai C."/>
            <person name="Schaack S."/>
            <person name="Shirato S."/>
            <person name="Slamovits C.H."/>
            <person name="Spencer D.F."/>
            <person name="Suzuki S."/>
            <person name="Worden A.Z."/>
            <person name="Zauner S."/>
            <person name="Barry K."/>
            <person name="Bell C."/>
            <person name="Bharti A.K."/>
            <person name="Crow J.A."/>
            <person name="Grimwood J."/>
            <person name="Kramer R."/>
            <person name="Lindquist E."/>
            <person name="Lucas S."/>
            <person name="Salamov A."/>
            <person name="McFadden G.I."/>
            <person name="Lane C.E."/>
            <person name="Keeling P.J."/>
            <person name="Gray M.W."/>
            <person name="Grigoriev I.V."/>
            <person name="Archibald J.M."/>
        </authorList>
    </citation>
    <scope>NUCLEOTIDE SEQUENCE</scope>
    <source>
        <strain evidence="3 5">CCMP2712</strain>
    </source>
</reference>
<dbReference type="Gene3D" id="2.30.42.10">
    <property type="match status" value="1"/>
</dbReference>
<dbReference type="SUPFAM" id="SSF50156">
    <property type="entry name" value="PDZ domain-like"/>
    <property type="match status" value="1"/>
</dbReference>
<sequence length="192" mass="21306">MRGVEDSITQRIWRQQQGRPQEEEGENRENLVATVKVQATDSQQRAPSDEDPARSRGKPADRQGTFGLLLEGGRIIKIIAGSPSERIGLQVGDRLVGINDILVDEDSAGRFLREAWGLRNTRFKLTVERISPVSMLARTLNFLIDGNRLKEKGSSARQLKDGTEARKTVSIDDLLSWKVHAGVPSSSSRSNM</sequence>
<dbReference type="EMBL" id="JH992982">
    <property type="protein sequence ID" value="EKX49381.1"/>
    <property type="molecule type" value="Genomic_DNA"/>
</dbReference>
<dbReference type="AlphaFoldDB" id="L1JLH8"/>
<dbReference type="EnsemblProtists" id="EKX49381">
    <property type="protein sequence ID" value="EKX49381"/>
    <property type="gene ID" value="GUITHDRAFT_151532"/>
</dbReference>
<dbReference type="InterPro" id="IPR001478">
    <property type="entry name" value="PDZ"/>
</dbReference>